<name>A0A1G7JD66_PSEOR</name>
<evidence type="ECO:0000256" key="2">
    <source>
        <dbReference type="ARBA" id="ARBA00022723"/>
    </source>
</evidence>
<dbReference type="SUPFAM" id="SSF48613">
    <property type="entry name" value="Heme oxygenase-like"/>
    <property type="match status" value="1"/>
</dbReference>
<feature type="binding site" evidence="4">
    <location>
        <position position="154"/>
    </location>
    <ligand>
        <name>heme b</name>
        <dbReference type="ChEBI" id="CHEBI:60344"/>
    </ligand>
</feature>
<organism evidence="6 7">
    <name type="scientific">Pseudonocardia oroxyli</name>
    <dbReference type="NCBI Taxonomy" id="366584"/>
    <lineage>
        <taxon>Bacteria</taxon>
        <taxon>Bacillati</taxon>
        <taxon>Actinomycetota</taxon>
        <taxon>Actinomycetes</taxon>
        <taxon>Pseudonocardiales</taxon>
        <taxon>Pseudonocardiaceae</taxon>
        <taxon>Pseudonocardia</taxon>
    </lineage>
</organism>
<dbReference type="Gene3D" id="1.20.910.10">
    <property type="entry name" value="Heme oxygenase-like"/>
    <property type="match status" value="1"/>
</dbReference>
<dbReference type="PRINTS" id="PR00088">
    <property type="entry name" value="HAEMOXYGNASE"/>
</dbReference>
<dbReference type="GO" id="GO:0020037">
    <property type="term" value="F:heme binding"/>
    <property type="evidence" value="ECO:0007669"/>
    <property type="project" value="TreeGrafter"/>
</dbReference>
<dbReference type="InterPro" id="IPR002051">
    <property type="entry name" value="Haem_Oase"/>
</dbReference>
<keyword evidence="3 5" id="KW-0408">Iron</keyword>
<keyword evidence="1 4" id="KW-0349">Heme</keyword>
<dbReference type="AlphaFoldDB" id="A0A1G7JD66"/>
<feature type="binding site" evidence="4">
    <location>
        <position position="107"/>
    </location>
    <ligand>
        <name>heme b</name>
        <dbReference type="ChEBI" id="CHEBI:60344"/>
    </ligand>
</feature>
<evidence type="ECO:0000256" key="4">
    <source>
        <dbReference type="PIRSR" id="PIRSR000343-1"/>
    </source>
</evidence>
<dbReference type="PIRSF" id="PIRSF000343">
    <property type="entry name" value="Haem_Oase"/>
    <property type="match status" value="1"/>
</dbReference>
<evidence type="ECO:0000256" key="3">
    <source>
        <dbReference type="ARBA" id="ARBA00023004"/>
    </source>
</evidence>
<dbReference type="GO" id="GO:0042167">
    <property type="term" value="P:heme catabolic process"/>
    <property type="evidence" value="ECO:0007669"/>
    <property type="project" value="TreeGrafter"/>
</dbReference>
<dbReference type="Pfam" id="PF01126">
    <property type="entry name" value="Heme_oxygenase"/>
    <property type="match status" value="1"/>
</dbReference>
<dbReference type="GO" id="GO:0006788">
    <property type="term" value="P:heme oxidation"/>
    <property type="evidence" value="ECO:0007669"/>
    <property type="project" value="InterPro"/>
</dbReference>
<proteinExistence type="predicted"/>
<dbReference type="PANTHER" id="PTHR10720:SF0">
    <property type="entry name" value="HEME OXYGENASE"/>
    <property type="match status" value="1"/>
</dbReference>
<dbReference type="GO" id="GO:0004392">
    <property type="term" value="F:heme oxygenase (decyclizing) activity"/>
    <property type="evidence" value="ECO:0007669"/>
    <property type="project" value="InterPro"/>
</dbReference>
<dbReference type="STRING" id="366584.SAMN05216377_1046"/>
<keyword evidence="7" id="KW-1185">Reference proteome</keyword>
<evidence type="ECO:0000313" key="6">
    <source>
        <dbReference type="EMBL" id="SDF22429.1"/>
    </source>
</evidence>
<dbReference type="InterPro" id="IPR016084">
    <property type="entry name" value="Haem_Oase-like_multi-hlx"/>
</dbReference>
<feature type="binding site" description="axial binding residue" evidence="5">
    <location>
        <position position="4"/>
    </location>
    <ligand>
        <name>heme b</name>
        <dbReference type="ChEBI" id="CHEBI:60344"/>
    </ligand>
    <ligandPart>
        <name>Fe</name>
        <dbReference type="ChEBI" id="CHEBI:18248"/>
    </ligandPart>
</feature>
<evidence type="ECO:0000256" key="5">
    <source>
        <dbReference type="PIRSR" id="PIRSR000343-2"/>
    </source>
</evidence>
<accession>A0A1G7JD66</accession>
<protein>
    <submittedName>
        <fullName evidence="6">Heme oxygenase</fullName>
    </submittedName>
</protein>
<dbReference type="CDD" id="cd19165">
    <property type="entry name" value="HemeO"/>
    <property type="match status" value="1"/>
</dbReference>
<dbReference type="GO" id="GO:0006979">
    <property type="term" value="P:response to oxidative stress"/>
    <property type="evidence" value="ECO:0007669"/>
    <property type="project" value="TreeGrafter"/>
</dbReference>
<dbReference type="GO" id="GO:0046872">
    <property type="term" value="F:metal ion binding"/>
    <property type="evidence" value="ECO:0007669"/>
    <property type="project" value="UniProtKB-KW"/>
</dbReference>
<evidence type="ECO:0000313" key="7">
    <source>
        <dbReference type="Proteomes" id="UP000198967"/>
    </source>
</evidence>
<dbReference type="PANTHER" id="PTHR10720">
    <property type="entry name" value="HEME OXYGENASE"/>
    <property type="match status" value="1"/>
</dbReference>
<dbReference type="Proteomes" id="UP000198967">
    <property type="component" value="Unassembled WGS sequence"/>
</dbReference>
<reference evidence="6 7" key="1">
    <citation type="submission" date="2016-10" db="EMBL/GenBank/DDBJ databases">
        <authorList>
            <person name="de Groot N.N."/>
        </authorList>
    </citation>
    <scope>NUCLEOTIDE SEQUENCE [LARGE SCALE GENOMIC DNA]</scope>
    <source>
        <strain evidence="6 7">CGMCC 4.3143</strain>
    </source>
</reference>
<dbReference type="InterPro" id="IPR016053">
    <property type="entry name" value="Haem_Oase-like"/>
</dbReference>
<evidence type="ECO:0000256" key="1">
    <source>
        <dbReference type="ARBA" id="ARBA00022617"/>
    </source>
</evidence>
<dbReference type="OrthoDB" id="5493802at2"/>
<sequence>MVVHERAHHSTYMAALLAGELPIAGYTLLAEQYLGIYGALEARGDELADDPVAGPFVIDELRRLPALLRDVEALGGSTAAPRLLPETEAYAARLRAADPARFVAHHYTRYLGDLAGGQVVGKLLEKTYGITGAGALFYDFSALGSPSRFRVRYRALLDGAPWDEIEQRRVCDEAVRAFELNITVLDAMATAAPKAA</sequence>
<gene>
    <name evidence="6" type="ORF">SAMN05216377_1046</name>
</gene>
<keyword evidence="2 5" id="KW-0479">Metal-binding</keyword>
<dbReference type="EMBL" id="FNBE01000004">
    <property type="protein sequence ID" value="SDF22429.1"/>
    <property type="molecule type" value="Genomic_DNA"/>
</dbReference>